<dbReference type="KEGG" id="rul:UC8_50390"/>
<proteinExistence type="predicted"/>
<dbReference type="Gene3D" id="3.40.50.720">
    <property type="entry name" value="NAD(P)-binding Rossmann-like Domain"/>
    <property type="match status" value="1"/>
</dbReference>
<organism evidence="3 4">
    <name type="scientific">Roseimaritima ulvae</name>
    <dbReference type="NCBI Taxonomy" id="980254"/>
    <lineage>
        <taxon>Bacteria</taxon>
        <taxon>Pseudomonadati</taxon>
        <taxon>Planctomycetota</taxon>
        <taxon>Planctomycetia</taxon>
        <taxon>Pirellulales</taxon>
        <taxon>Pirellulaceae</taxon>
        <taxon>Roseimaritima</taxon>
    </lineage>
</organism>
<dbReference type="GO" id="GO:0016491">
    <property type="term" value="F:oxidoreductase activity"/>
    <property type="evidence" value="ECO:0007669"/>
    <property type="project" value="UniProtKB-KW"/>
</dbReference>
<sequence length="326" mass="36403">MTSVRNFALIGAAGYIAPRHMQAIQDTGGRLVAAMDLHDCVGRLDSYFPDARFFTEYERFDRHIEKLRRQEEADRVHFISVCSPNYLHDAHVRLALRTGASAICEKPLVVSPWNIDALQELESESKGRVYNVLQLRLLPSLIALKKQIAETSASGKADICLSYITRRGAWYQVSWKGQKEKSGGVAMNIGIHFFDLLLWLFGEPEHSEVHLNEPTKMSGLLRLEKANIRWFLSTDVNDLPNSVKEQGGYAHRSMTYDGQEIEFSKGFTDLHTRVYEDILAGGGFGLADAKPAIKLAHAISNTPASVGSGLRHPFLIDSPVPQRIVA</sequence>
<keyword evidence="3" id="KW-0560">Oxidoreductase</keyword>
<reference evidence="3 4" key="1">
    <citation type="submission" date="2019-08" db="EMBL/GenBank/DDBJ databases">
        <title>Deep-cultivation of Planctomycetes and their phenomic and genomic characterization uncovers novel biology.</title>
        <authorList>
            <person name="Wiegand S."/>
            <person name="Jogler M."/>
            <person name="Boedeker C."/>
            <person name="Pinto D."/>
            <person name="Vollmers J."/>
            <person name="Rivas-Marin E."/>
            <person name="Kohn T."/>
            <person name="Peeters S.H."/>
            <person name="Heuer A."/>
            <person name="Rast P."/>
            <person name="Oberbeckmann S."/>
            <person name="Bunk B."/>
            <person name="Jeske O."/>
            <person name="Meyerdierks A."/>
            <person name="Storesund J.E."/>
            <person name="Kallscheuer N."/>
            <person name="Luecker S."/>
            <person name="Lage O.M."/>
            <person name="Pohl T."/>
            <person name="Merkel B.J."/>
            <person name="Hornburger P."/>
            <person name="Mueller R.-W."/>
            <person name="Bruemmer F."/>
            <person name="Labrenz M."/>
            <person name="Spormann A.M."/>
            <person name="Op den Camp H."/>
            <person name="Overmann J."/>
            <person name="Amann R."/>
            <person name="Jetten M.S.M."/>
            <person name="Mascher T."/>
            <person name="Medema M.H."/>
            <person name="Devos D.P."/>
            <person name="Kaster A.-K."/>
            <person name="Ovreas L."/>
            <person name="Rohde M."/>
            <person name="Galperin M.Y."/>
            <person name="Jogler C."/>
        </authorList>
    </citation>
    <scope>NUCLEOTIDE SEQUENCE [LARGE SCALE GENOMIC DNA]</scope>
    <source>
        <strain evidence="3 4">UC8</strain>
    </source>
</reference>
<feature type="domain" description="Gfo/Idh/MocA-like oxidoreductase C-terminal" evidence="2">
    <location>
        <begin position="163"/>
        <end position="218"/>
    </location>
</feature>
<feature type="domain" description="Gfo/Idh/MocA-like oxidoreductase N-terminal" evidence="1">
    <location>
        <begin position="6"/>
        <end position="129"/>
    </location>
</feature>
<evidence type="ECO:0000259" key="2">
    <source>
        <dbReference type="Pfam" id="PF02894"/>
    </source>
</evidence>
<dbReference type="GO" id="GO:0000166">
    <property type="term" value="F:nucleotide binding"/>
    <property type="evidence" value="ECO:0007669"/>
    <property type="project" value="InterPro"/>
</dbReference>
<keyword evidence="4" id="KW-1185">Reference proteome</keyword>
<dbReference type="RefSeq" id="WP_068141871.1">
    <property type="nucleotide sequence ID" value="NZ_CP042914.1"/>
</dbReference>
<name>A0A5B9R0Q3_9BACT</name>
<dbReference type="InterPro" id="IPR036291">
    <property type="entry name" value="NAD(P)-bd_dom_sf"/>
</dbReference>
<dbReference type="EC" id="1.1.1.335" evidence="3"/>
<evidence type="ECO:0000313" key="3">
    <source>
        <dbReference type="EMBL" id="QEG42996.1"/>
    </source>
</evidence>
<dbReference type="InterPro" id="IPR000683">
    <property type="entry name" value="Gfo/Idh/MocA-like_OxRdtase_N"/>
</dbReference>
<dbReference type="Pfam" id="PF02894">
    <property type="entry name" value="GFO_IDH_MocA_C"/>
    <property type="match status" value="1"/>
</dbReference>
<dbReference type="AlphaFoldDB" id="A0A5B9R0Q3"/>
<dbReference type="PANTHER" id="PTHR43249:SF1">
    <property type="entry name" value="D-GLUCOSIDE 3-DEHYDROGENASE"/>
    <property type="match status" value="1"/>
</dbReference>
<evidence type="ECO:0000313" key="4">
    <source>
        <dbReference type="Proteomes" id="UP000325286"/>
    </source>
</evidence>
<dbReference type="Gene3D" id="3.30.360.10">
    <property type="entry name" value="Dihydrodipicolinate Reductase, domain 2"/>
    <property type="match status" value="1"/>
</dbReference>
<dbReference type="Proteomes" id="UP000325286">
    <property type="component" value="Chromosome"/>
</dbReference>
<dbReference type="SUPFAM" id="SSF51735">
    <property type="entry name" value="NAD(P)-binding Rossmann-fold domains"/>
    <property type="match status" value="1"/>
</dbReference>
<protein>
    <submittedName>
        <fullName evidence="3">UDP-N-acetyl-2-amino-2-deoxy-D-glucuronate oxidase</fullName>
        <ecNumber evidence="3">1.1.1.335</ecNumber>
    </submittedName>
</protein>
<dbReference type="SUPFAM" id="SSF55347">
    <property type="entry name" value="Glyceraldehyde-3-phosphate dehydrogenase-like, C-terminal domain"/>
    <property type="match status" value="1"/>
</dbReference>
<dbReference type="InterPro" id="IPR052515">
    <property type="entry name" value="Gfo/Idh/MocA_Oxidoreductase"/>
</dbReference>
<accession>A0A5B9R0Q3</accession>
<gene>
    <name evidence="3" type="primary">wbpB_2</name>
    <name evidence="3" type="ORF">UC8_50390</name>
</gene>
<dbReference type="PANTHER" id="PTHR43249">
    <property type="entry name" value="UDP-N-ACETYL-2-AMINO-2-DEOXY-D-GLUCURONATE OXIDASE"/>
    <property type="match status" value="1"/>
</dbReference>
<evidence type="ECO:0000259" key="1">
    <source>
        <dbReference type="Pfam" id="PF01408"/>
    </source>
</evidence>
<dbReference type="Pfam" id="PF01408">
    <property type="entry name" value="GFO_IDH_MocA"/>
    <property type="match status" value="1"/>
</dbReference>
<dbReference type="EMBL" id="CP042914">
    <property type="protein sequence ID" value="QEG42996.1"/>
    <property type="molecule type" value="Genomic_DNA"/>
</dbReference>
<dbReference type="InterPro" id="IPR004104">
    <property type="entry name" value="Gfo/Idh/MocA-like_OxRdtase_C"/>
</dbReference>
<dbReference type="OrthoDB" id="9783105at2"/>